<dbReference type="InterPro" id="IPR004089">
    <property type="entry name" value="MCPsignal_dom"/>
</dbReference>
<evidence type="ECO:0000256" key="1">
    <source>
        <dbReference type="ARBA" id="ARBA00004236"/>
    </source>
</evidence>
<keyword evidence="3 8" id="KW-0472">Membrane</keyword>
<feature type="compositionally biased region" description="Low complexity" evidence="7">
    <location>
        <begin position="523"/>
        <end position="532"/>
    </location>
</feature>
<dbReference type="Gene3D" id="1.10.287.950">
    <property type="entry name" value="Methyl-accepting chemotaxis protein"/>
    <property type="match status" value="1"/>
</dbReference>
<evidence type="ECO:0000256" key="4">
    <source>
        <dbReference type="ARBA" id="ARBA00023224"/>
    </source>
</evidence>
<comment type="caution">
    <text evidence="11">The sequence shown here is derived from an EMBL/GenBank/DDBJ whole genome shotgun (WGS) entry which is preliminary data.</text>
</comment>
<feature type="region of interest" description="Disordered" evidence="7">
    <location>
        <begin position="519"/>
        <end position="539"/>
    </location>
</feature>
<feature type="domain" description="HAMP" evidence="10">
    <location>
        <begin position="201"/>
        <end position="254"/>
    </location>
</feature>
<evidence type="ECO:0000313" key="12">
    <source>
        <dbReference type="Proteomes" id="UP000682111"/>
    </source>
</evidence>
<accession>A0A919WLR4</accession>
<evidence type="ECO:0000256" key="5">
    <source>
        <dbReference type="ARBA" id="ARBA00029447"/>
    </source>
</evidence>
<feature type="transmembrane region" description="Helical" evidence="8">
    <location>
        <begin position="182"/>
        <end position="204"/>
    </location>
</feature>
<keyword evidence="12" id="KW-1185">Reference proteome</keyword>
<comment type="subcellular location">
    <subcellularLocation>
        <location evidence="1">Cell membrane</location>
    </subcellularLocation>
</comment>
<dbReference type="GO" id="GO:0007165">
    <property type="term" value="P:signal transduction"/>
    <property type="evidence" value="ECO:0007669"/>
    <property type="project" value="UniProtKB-KW"/>
</dbReference>
<name>A0A919WLR4_9BACI</name>
<dbReference type="SMART" id="SM00283">
    <property type="entry name" value="MA"/>
    <property type="match status" value="1"/>
</dbReference>
<keyword evidence="2" id="KW-1003">Cell membrane</keyword>
<dbReference type="PANTHER" id="PTHR32089:SF112">
    <property type="entry name" value="LYSOZYME-LIKE PROTEIN-RELATED"/>
    <property type="match status" value="1"/>
</dbReference>
<gene>
    <name evidence="11" type="primary">yvaQ</name>
    <name evidence="11" type="ORF">J27TS8_39220</name>
</gene>
<dbReference type="OrthoDB" id="2168386at2"/>
<dbReference type="PANTHER" id="PTHR32089">
    <property type="entry name" value="METHYL-ACCEPTING CHEMOTAXIS PROTEIN MCPB"/>
    <property type="match status" value="1"/>
</dbReference>
<dbReference type="EMBL" id="BORC01000009">
    <property type="protein sequence ID" value="GIN63929.1"/>
    <property type="molecule type" value="Genomic_DNA"/>
</dbReference>
<evidence type="ECO:0000256" key="8">
    <source>
        <dbReference type="SAM" id="Phobius"/>
    </source>
</evidence>
<evidence type="ECO:0000313" key="11">
    <source>
        <dbReference type="EMBL" id="GIN63929.1"/>
    </source>
</evidence>
<dbReference type="InterPro" id="IPR003660">
    <property type="entry name" value="HAMP_dom"/>
</dbReference>
<dbReference type="CDD" id="cd06225">
    <property type="entry name" value="HAMP"/>
    <property type="match status" value="1"/>
</dbReference>
<dbReference type="InterPro" id="IPR024478">
    <property type="entry name" value="HlyB_4HB_MCP"/>
</dbReference>
<keyword evidence="8" id="KW-0812">Transmembrane</keyword>
<dbReference type="Proteomes" id="UP000682111">
    <property type="component" value="Unassembled WGS sequence"/>
</dbReference>
<protein>
    <submittedName>
        <fullName evidence="11">Sensory transducer protein YvaQ</fullName>
    </submittedName>
</protein>
<evidence type="ECO:0000256" key="6">
    <source>
        <dbReference type="PROSITE-ProRule" id="PRU00284"/>
    </source>
</evidence>
<dbReference type="SMART" id="SM00304">
    <property type="entry name" value="HAMP"/>
    <property type="match status" value="1"/>
</dbReference>
<evidence type="ECO:0000259" key="10">
    <source>
        <dbReference type="PROSITE" id="PS50885"/>
    </source>
</evidence>
<keyword evidence="4 6" id="KW-0807">Transducer</keyword>
<reference evidence="11" key="1">
    <citation type="submission" date="2021-03" db="EMBL/GenBank/DDBJ databases">
        <title>Antimicrobial resistance genes in bacteria isolated from Japanese honey, and their potential for conferring macrolide and lincosamide resistance in the American foulbrood pathogen Paenibacillus larvae.</title>
        <authorList>
            <person name="Okamoto M."/>
            <person name="Kumagai M."/>
            <person name="Kanamori H."/>
            <person name="Takamatsu D."/>
        </authorList>
    </citation>
    <scope>NUCLEOTIDE SEQUENCE</scope>
    <source>
        <strain evidence="11">J27TS8</strain>
    </source>
</reference>
<proteinExistence type="inferred from homology"/>
<organism evidence="11 12">
    <name type="scientific">Robertmurraya siralis</name>
    <dbReference type="NCBI Taxonomy" id="77777"/>
    <lineage>
        <taxon>Bacteria</taxon>
        <taxon>Bacillati</taxon>
        <taxon>Bacillota</taxon>
        <taxon>Bacilli</taxon>
        <taxon>Bacillales</taxon>
        <taxon>Bacillaceae</taxon>
        <taxon>Robertmurraya</taxon>
    </lineage>
</organism>
<dbReference type="PROSITE" id="PS50885">
    <property type="entry name" value="HAMP"/>
    <property type="match status" value="1"/>
</dbReference>
<comment type="similarity">
    <text evidence="5">Belongs to the methyl-accepting chemotaxis (MCP) protein family.</text>
</comment>
<dbReference type="CDD" id="cd11386">
    <property type="entry name" value="MCP_signal"/>
    <property type="match status" value="1"/>
</dbReference>
<sequence>MKSIRMRLTLSFLAIIVLCSGLAIFNYFSLSMMNQKTKGMLSNDLPTLIAGKELSYNIANRVSLLNSFMLYGDKSYRSDYDEYYLQSEDIKEQLLKGEQSAEILGLLELTEEWHRVIQEEVFAVYDKGERDEAARILETKSQPVAENLIDRYQALAKKQEENAIKNGNSALEFGENIQLNGIIVSIAIVLIGLAIATYTSGVITKPIRLIVNRMNIIAKGELPAEPLKTKLKDEIGQLITAVNTMNENVRNMIIQIRHVSEDVTSQGEELTQYADEVKIGSQQIATTMEELSKGAEEQASSSASLNEKMSDFAQEIMQVVVEGEGVKEKAGSMVQLTNEGSHAMDESIQKMAVINESMKKSNSMVKGLDSKTNEITQLVNVIREIADQTNLLALNAAIEAARAGEQGKGFAVVADEVRKLAEQVSNSVSDITSIVTDIQNESKQVVDSLDNGYELVQEGTAQISSTGRTFMKIQGSIEEVENNIESMAASLYGILDNTQSINNSIENIASVSEESAAGLEQVSATSQQSSSAMEEVSNSARLLEENATRLNELVQQFKVRD</sequence>
<keyword evidence="8" id="KW-1133">Transmembrane helix</keyword>
<dbReference type="SUPFAM" id="SSF58104">
    <property type="entry name" value="Methyl-accepting chemotaxis protein (MCP) signaling domain"/>
    <property type="match status" value="1"/>
</dbReference>
<dbReference type="Pfam" id="PF00015">
    <property type="entry name" value="MCPsignal"/>
    <property type="match status" value="1"/>
</dbReference>
<dbReference type="AlphaFoldDB" id="A0A919WLR4"/>
<dbReference type="Pfam" id="PF12729">
    <property type="entry name" value="4HB_MCP_1"/>
    <property type="match status" value="1"/>
</dbReference>
<evidence type="ECO:0000259" key="9">
    <source>
        <dbReference type="PROSITE" id="PS50111"/>
    </source>
</evidence>
<evidence type="ECO:0000256" key="2">
    <source>
        <dbReference type="ARBA" id="ARBA00022475"/>
    </source>
</evidence>
<feature type="domain" description="Methyl-accepting transducer" evidence="9">
    <location>
        <begin position="273"/>
        <end position="523"/>
    </location>
</feature>
<dbReference type="GO" id="GO:0005886">
    <property type="term" value="C:plasma membrane"/>
    <property type="evidence" value="ECO:0007669"/>
    <property type="project" value="UniProtKB-SubCell"/>
</dbReference>
<dbReference type="PROSITE" id="PS50111">
    <property type="entry name" value="CHEMOTAXIS_TRANSDUC_2"/>
    <property type="match status" value="1"/>
</dbReference>
<evidence type="ECO:0000256" key="7">
    <source>
        <dbReference type="SAM" id="MobiDB-lite"/>
    </source>
</evidence>
<dbReference type="Pfam" id="PF00672">
    <property type="entry name" value="HAMP"/>
    <property type="match status" value="1"/>
</dbReference>
<evidence type="ECO:0000256" key="3">
    <source>
        <dbReference type="ARBA" id="ARBA00023136"/>
    </source>
</evidence>